<dbReference type="PANTHER" id="PTHR30478">
    <property type="entry name" value="DNA POLYMERASE III SUBUNIT BETA"/>
    <property type="match status" value="1"/>
</dbReference>
<dbReference type="RefSeq" id="WP_018080543.1">
    <property type="nucleotide sequence ID" value="NZ_AQWM01000002.1"/>
</dbReference>
<dbReference type="GO" id="GO:0009360">
    <property type="term" value="C:DNA polymerase III complex"/>
    <property type="evidence" value="ECO:0007669"/>
    <property type="project" value="InterPro"/>
</dbReference>
<gene>
    <name evidence="14" type="ORF">ABENE_05665</name>
</gene>
<dbReference type="CDD" id="cd00140">
    <property type="entry name" value="beta_clamp"/>
    <property type="match status" value="1"/>
</dbReference>
<dbReference type="PIRSF" id="PIRSF000804">
    <property type="entry name" value="DNA_pol_III_b"/>
    <property type="match status" value="1"/>
</dbReference>
<dbReference type="STRING" id="1121022.GCA_000376105_00876"/>
<sequence length="373" mass="40517">MQFTIERGALLKALGHVQNVVERRNTIPILSNVLLSAERGQVSFSATDLDMEIVDTADASVQVPGQITAPAHTLYEIVRKLPDGADVELKFAAGDDPRLSVSAGRSRFALPVLPAGDFPIMSNDHEGVSYQILRDDLKRLIDKTRFAVSTEETRYYLNGLFLHCLSEDGSNYLRAVATDGHRLALAEMPAPEGAMGGAGVIIPRKTIDQARRLLDDGTGYVDLTVSPAKIRFQFGNASLTSKIIDGSFPDYGRVIPKGNDKVMTVSAGILSKAVDRVSTISAEKSRSVKMTIETGRLTLSVRNIEAGQAVEEAEIDYDNETLDIGFNARYIMDVMGQIGGDTVELRFSDASSPTLVLDPVDNGVQYVLMPLRV</sequence>
<comment type="subcellular location">
    <subcellularLocation>
        <location evidence="1 10">Cytoplasm</location>
    </subcellularLocation>
</comment>
<name>V4RQ85_9CAUL</name>
<evidence type="ECO:0000256" key="7">
    <source>
        <dbReference type="ARBA" id="ARBA00022705"/>
    </source>
</evidence>
<dbReference type="EMBL" id="AWGB01000008">
    <property type="protein sequence ID" value="ESQ93388.1"/>
    <property type="molecule type" value="Genomic_DNA"/>
</dbReference>
<dbReference type="GO" id="GO:0006271">
    <property type="term" value="P:DNA strand elongation involved in DNA replication"/>
    <property type="evidence" value="ECO:0007669"/>
    <property type="project" value="TreeGrafter"/>
</dbReference>
<feature type="domain" description="DNA polymerase III beta sliding clamp C-terminal" evidence="13">
    <location>
        <begin position="253"/>
        <end position="372"/>
    </location>
</feature>
<evidence type="ECO:0000256" key="5">
    <source>
        <dbReference type="ARBA" id="ARBA00022679"/>
    </source>
</evidence>
<evidence type="ECO:0000256" key="1">
    <source>
        <dbReference type="ARBA" id="ARBA00004496"/>
    </source>
</evidence>
<evidence type="ECO:0000259" key="12">
    <source>
        <dbReference type="Pfam" id="PF02767"/>
    </source>
</evidence>
<protein>
    <recommendedName>
        <fullName evidence="3 10">Beta sliding clamp</fullName>
    </recommendedName>
</protein>
<evidence type="ECO:0000313" key="15">
    <source>
        <dbReference type="Proteomes" id="UP000017837"/>
    </source>
</evidence>
<dbReference type="InterPro" id="IPR022634">
    <property type="entry name" value="DNA_polIII_beta_N"/>
</dbReference>
<evidence type="ECO:0000256" key="4">
    <source>
        <dbReference type="ARBA" id="ARBA00022490"/>
    </source>
</evidence>
<evidence type="ECO:0000313" key="14">
    <source>
        <dbReference type="EMBL" id="ESQ93388.1"/>
    </source>
</evidence>
<comment type="caution">
    <text evidence="14">The sequence shown here is derived from an EMBL/GenBank/DDBJ whole genome shotgun (WGS) entry which is preliminary data.</text>
</comment>
<keyword evidence="5 10" id="KW-0808">Transferase</keyword>
<proteinExistence type="inferred from homology"/>
<feature type="domain" description="DNA polymerase III beta sliding clamp central" evidence="12">
    <location>
        <begin position="133"/>
        <end position="250"/>
    </location>
</feature>
<comment type="similarity">
    <text evidence="2 10">Belongs to the beta sliding clamp family.</text>
</comment>
<keyword evidence="6 10" id="KW-0548">Nucleotidyltransferase</keyword>
<dbReference type="InterPro" id="IPR046938">
    <property type="entry name" value="DNA_clamp_sf"/>
</dbReference>
<dbReference type="InterPro" id="IPR022637">
    <property type="entry name" value="DNA_polIII_beta_cen"/>
</dbReference>
<dbReference type="Pfam" id="PF00712">
    <property type="entry name" value="DNA_pol3_beta"/>
    <property type="match status" value="1"/>
</dbReference>
<dbReference type="InterPro" id="IPR022635">
    <property type="entry name" value="DNA_polIII_beta_C"/>
</dbReference>
<keyword evidence="8 10" id="KW-0239">DNA-directed DNA polymerase</keyword>
<evidence type="ECO:0000256" key="9">
    <source>
        <dbReference type="ARBA" id="ARBA00023125"/>
    </source>
</evidence>
<dbReference type="eggNOG" id="COG0592">
    <property type="taxonomic scope" value="Bacteria"/>
</dbReference>
<dbReference type="PATRIC" id="fig|1121022.4.peg.1127"/>
<dbReference type="Proteomes" id="UP000017837">
    <property type="component" value="Unassembled WGS sequence"/>
</dbReference>
<dbReference type="AlphaFoldDB" id="V4RQ85"/>
<reference evidence="14 15" key="1">
    <citation type="journal article" date="2014" name="Nature">
        <title>Sequential evolution of bacterial morphology by co-option of a developmental regulator.</title>
        <authorList>
            <person name="Jiang C."/>
            <person name="Brown P.J."/>
            <person name="Ducret A."/>
            <person name="Brun Y.V."/>
        </authorList>
    </citation>
    <scope>NUCLEOTIDE SEQUENCE [LARGE SCALE GENOMIC DNA]</scope>
    <source>
        <strain evidence="14 15">DSM 16100</strain>
    </source>
</reference>
<keyword evidence="9" id="KW-0238">DNA-binding</keyword>
<feature type="domain" description="DNA polymerase III beta sliding clamp N-terminal" evidence="11">
    <location>
        <begin position="1"/>
        <end position="121"/>
    </location>
</feature>
<dbReference type="GO" id="GO:0005737">
    <property type="term" value="C:cytoplasm"/>
    <property type="evidence" value="ECO:0007669"/>
    <property type="project" value="UniProtKB-SubCell"/>
</dbReference>
<dbReference type="InterPro" id="IPR001001">
    <property type="entry name" value="DNA_polIII_beta"/>
</dbReference>
<evidence type="ECO:0000256" key="6">
    <source>
        <dbReference type="ARBA" id="ARBA00022695"/>
    </source>
</evidence>
<dbReference type="Pfam" id="PF02767">
    <property type="entry name" value="DNA_pol3_beta_2"/>
    <property type="match status" value="1"/>
</dbReference>
<dbReference type="NCBIfam" id="TIGR00663">
    <property type="entry name" value="dnan"/>
    <property type="match status" value="1"/>
</dbReference>
<evidence type="ECO:0000256" key="8">
    <source>
        <dbReference type="ARBA" id="ARBA00022932"/>
    </source>
</evidence>
<evidence type="ECO:0000256" key="3">
    <source>
        <dbReference type="ARBA" id="ARBA00021035"/>
    </source>
</evidence>
<dbReference type="GO" id="GO:0003677">
    <property type="term" value="F:DNA binding"/>
    <property type="evidence" value="ECO:0007669"/>
    <property type="project" value="UniProtKB-UniRule"/>
</dbReference>
<accession>V4RQ85</accession>
<comment type="function">
    <text evidence="10">Confers DNA tethering and processivity to DNA polymerases and other proteins. Acts as a clamp, forming a ring around DNA (a reaction catalyzed by the clamp-loading complex) which diffuses in an ATP-independent manner freely and bidirectionally along dsDNA. Initially characterized for its ability to contact the catalytic subunit of DNA polymerase III (Pol III), a complex, multichain enzyme responsible for most of the replicative synthesis in bacteria; Pol III exhibits 3'-5' exonuclease proofreading activity. The beta chain is required for initiation of replication as well as for processivity of DNA replication.</text>
</comment>
<dbReference type="OrthoDB" id="8421503at2"/>
<dbReference type="GO" id="GO:0003887">
    <property type="term" value="F:DNA-directed DNA polymerase activity"/>
    <property type="evidence" value="ECO:0007669"/>
    <property type="project" value="UniProtKB-UniRule"/>
</dbReference>
<dbReference type="SMART" id="SM00480">
    <property type="entry name" value="POL3Bc"/>
    <property type="match status" value="1"/>
</dbReference>
<evidence type="ECO:0000259" key="13">
    <source>
        <dbReference type="Pfam" id="PF02768"/>
    </source>
</evidence>
<comment type="subunit">
    <text evidence="10">Forms a ring-shaped head-to-tail homodimer around DNA.</text>
</comment>
<keyword evidence="15" id="KW-1185">Reference proteome</keyword>
<evidence type="ECO:0000259" key="11">
    <source>
        <dbReference type="Pfam" id="PF00712"/>
    </source>
</evidence>
<keyword evidence="4 10" id="KW-0963">Cytoplasm</keyword>
<dbReference type="GO" id="GO:0008408">
    <property type="term" value="F:3'-5' exonuclease activity"/>
    <property type="evidence" value="ECO:0007669"/>
    <property type="project" value="InterPro"/>
</dbReference>
<evidence type="ECO:0000256" key="2">
    <source>
        <dbReference type="ARBA" id="ARBA00010752"/>
    </source>
</evidence>
<organism evidence="14 15">
    <name type="scientific">Asticcacaulis benevestitus DSM 16100 = ATCC BAA-896</name>
    <dbReference type="NCBI Taxonomy" id="1121022"/>
    <lineage>
        <taxon>Bacteria</taxon>
        <taxon>Pseudomonadati</taxon>
        <taxon>Pseudomonadota</taxon>
        <taxon>Alphaproteobacteria</taxon>
        <taxon>Caulobacterales</taxon>
        <taxon>Caulobacteraceae</taxon>
        <taxon>Asticcacaulis</taxon>
    </lineage>
</organism>
<dbReference type="Gene3D" id="3.10.150.10">
    <property type="entry name" value="DNA Polymerase III, subunit A, domain 2"/>
    <property type="match status" value="3"/>
</dbReference>
<evidence type="ECO:0000256" key="10">
    <source>
        <dbReference type="PIRNR" id="PIRNR000804"/>
    </source>
</evidence>
<dbReference type="Pfam" id="PF02768">
    <property type="entry name" value="DNA_pol3_beta_3"/>
    <property type="match status" value="1"/>
</dbReference>
<dbReference type="SUPFAM" id="SSF55979">
    <property type="entry name" value="DNA clamp"/>
    <property type="match status" value="3"/>
</dbReference>
<dbReference type="PANTHER" id="PTHR30478:SF0">
    <property type="entry name" value="BETA SLIDING CLAMP"/>
    <property type="match status" value="1"/>
</dbReference>
<keyword evidence="7 10" id="KW-0235">DNA replication</keyword>